<dbReference type="CDD" id="cd01949">
    <property type="entry name" value="GGDEF"/>
    <property type="match status" value="1"/>
</dbReference>
<dbReference type="EC" id="2.7.7.65" evidence="3"/>
<proteinExistence type="predicted"/>
<evidence type="ECO:0000313" key="3">
    <source>
        <dbReference type="EMBL" id="AMY23462.1"/>
    </source>
</evidence>
<dbReference type="InterPro" id="IPR043128">
    <property type="entry name" value="Rev_trsase/Diguanyl_cyclase"/>
</dbReference>
<dbReference type="GO" id="GO:0052621">
    <property type="term" value="F:diguanylate cyclase activity"/>
    <property type="evidence" value="ECO:0007669"/>
    <property type="project" value="UniProtKB-EC"/>
</dbReference>
<keyword evidence="1" id="KW-0472">Membrane</keyword>
<dbReference type="RefSeq" id="WP_141214888.1">
    <property type="nucleotide sequence ID" value="NZ_CP015220.1"/>
</dbReference>
<feature type="transmembrane region" description="Helical" evidence="1">
    <location>
        <begin position="34"/>
        <end position="55"/>
    </location>
</feature>
<protein>
    <submittedName>
        <fullName evidence="3">Putative diguanylate cyclase YeaP</fullName>
        <ecNumber evidence="3">2.7.7.65</ecNumber>
    </submittedName>
</protein>
<dbReference type="InterPro" id="IPR029787">
    <property type="entry name" value="Nucleotide_cyclase"/>
</dbReference>
<feature type="transmembrane region" description="Helical" evidence="1">
    <location>
        <begin position="62"/>
        <end position="79"/>
    </location>
</feature>
<dbReference type="PANTHER" id="PTHR45138:SF9">
    <property type="entry name" value="DIGUANYLATE CYCLASE DGCM-RELATED"/>
    <property type="match status" value="1"/>
</dbReference>
<dbReference type="PANTHER" id="PTHR45138">
    <property type="entry name" value="REGULATORY COMPONENTS OF SENSORY TRANSDUCTION SYSTEM"/>
    <property type="match status" value="1"/>
</dbReference>
<dbReference type="InterPro" id="IPR000160">
    <property type="entry name" value="GGDEF_dom"/>
</dbReference>
<evidence type="ECO:0000259" key="2">
    <source>
        <dbReference type="PROSITE" id="PS50887"/>
    </source>
</evidence>
<evidence type="ECO:0000256" key="1">
    <source>
        <dbReference type="SAM" id="Phobius"/>
    </source>
</evidence>
<feature type="transmembrane region" description="Helical" evidence="1">
    <location>
        <begin position="109"/>
        <end position="129"/>
    </location>
</feature>
<feature type="transmembrane region" description="Helical" evidence="1">
    <location>
        <begin position="135"/>
        <end position="164"/>
    </location>
</feature>
<name>A0A143QLW7_RHOFA</name>
<feature type="transmembrane region" description="Helical" evidence="1">
    <location>
        <begin position="85"/>
        <end position="102"/>
    </location>
</feature>
<keyword evidence="4" id="KW-1185">Reference proteome</keyword>
<dbReference type="SMART" id="SM00267">
    <property type="entry name" value="GGDEF"/>
    <property type="match status" value="1"/>
</dbReference>
<keyword evidence="1" id="KW-0812">Transmembrane</keyword>
<keyword evidence="3" id="KW-0808">Transferase</keyword>
<evidence type="ECO:0000313" key="4">
    <source>
        <dbReference type="Proteomes" id="UP000076038"/>
    </source>
</evidence>
<dbReference type="PATRIC" id="fig|1653479.3.peg.2187"/>
<dbReference type="OrthoDB" id="23692at2"/>
<dbReference type="KEGG" id="rhs:A3Q41_02160"/>
<feature type="domain" description="GGDEF" evidence="2">
    <location>
        <begin position="193"/>
        <end position="308"/>
    </location>
</feature>
<dbReference type="Pfam" id="PF00990">
    <property type="entry name" value="GGDEF"/>
    <property type="match status" value="1"/>
</dbReference>
<dbReference type="Gene3D" id="3.30.70.270">
    <property type="match status" value="1"/>
</dbReference>
<sequence>MVIDSRRRVLSSLLAVQLVLYSAAFIASWADTNGAGAVGEMWAAVVAAVGSVAILSRRPGPVRQGIAIACAALAPALTMLTHQNLAAQVWALIPAMFLALYLRATYPVVVARVLCVALALLSATALLLAPAPAPMLWGALYVVCILAAAEVFGALGAALIAGALRDPLTGVFNRAGAVDAATNLAARAARRSENIAAIVFDVDHFKAVNDRDGHAAGDRILIGLADALTEKVPAGSVIARLGGDEFIVLVAGLDTAQIDTLAQELVDGHVVSVTYGIAVGSPGPDVLEALTQVADADMYRRKMLRRRR</sequence>
<keyword evidence="3" id="KW-0548">Nucleotidyltransferase</keyword>
<dbReference type="AlphaFoldDB" id="A0A143QLW7"/>
<dbReference type="NCBIfam" id="TIGR00254">
    <property type="entry name" value="GGDEF"/>
    <property type="match status" value="1"/>
</dbReference>
<gene>
    <name evidence="3" type="primary">yeaP</name>
    <name evidence="3" type="ORF">A3Q41_02160</name>
</gene>
<accession>A0A143QLW7</accession>
<dbReference type="InterPro" id="IPR050469">
    <property type="entry name" value="Diguanylate_Cyclase"/>
</dbReference>
<dbReference type="PROSITE" id="PS50887">
    <property type="entry name" value="GGDEF"/>
    <property type="match status" value="1"/>
</dbReference>
<dbReference type="Proteomes" id="UP000076038">
    <property type="component" value="Chromosome"/>
</dbReference>
<keyword evidence="1" id="KW-1133">Transmembrane helix</keyword>
<dbReference type="SUPFAM" id="SSF55073">
    <property type="entry name" value="Nucleotide cyclase"/>
    <property type="match status" value="1"/>
</dbReference>
<organism evidence="3 4">
    <name type="scientific">Rhodococcoides fascians</name>
    <name type="common">Rhodococcus fascians</name>
    <dbReference type="NCBI Taxonomy" id="1828"/>
    <lineage>
        <taxon>Bacteria</taxon>
        <taxon>Bacillati</taxon>
        <taxon>Actinomycetota</taxon>
        <taxon>Actinomycetes</taxon>
        <taxon>Mycobacteriales</taxon>
        <taxon>Nocardiaceae</taxon>
        <taxon>Rhodococcoides</taxon>
    </lineage>
</organism>
<reference evidence="3 4" key="1">
    <citation type="journal article" date="2016" name="Genome Announc.">
        <title>Complete Genome and Plasmid Sequences for Rhodococcus fascians D188 and Draft Sequences for Rhodococcus Isolates PBTS 1 and PBTS 2.</title>
        <authorList>
            <person name="Stamler R.A."/>
            <person name="Vereecke D."/>
            <person name="Zhang Y."/>
            <person name="Schilkey F."/>
            <person name="Devitt N."/>
            <person name="Randall J.J."/>
        </authorList>
    </citation>
    <scope>NUCLEOTIDE SEQUENCE [LARGE SCALE GENOMIC DNA]</scope>
    <source>
        <strain evidence="3 4">PBTS2</strain>
    </source>
</reference>
<dbReference type="EMBL" id="CP015220">
    <property type="protein sequence ID" value="AMY23462.1"/>
    <property type="molecule type" value="Genomic_DNA"/>
</dbReference>
<reference evidence="4" key="2">
    <citation type="submission" date="2016-04" db="EMBL/GenBank/DDBJ databases">
        <title>Complete Genome and Plasmid Sequences for Rhodococcus fascians D188 and Draft Sequences for Rhodococcus spp. Isolates PBTS 1 and PBTS 2.</title>
        <authorList>
            <person name="Stamer R."/>
            <person name="Vereecke D."/>
            <person name="Zhang Y."/>
            <person name="Schilkey F."/>
            <person name="Devitt N."/>
            <person name="Randall J."/>
        </authorList>
    </citation>
    <scope>NUCLEOTIDE SEQUENCE [LARGE SCALE GENOMIC DNA]</scope>
    <source>
        <strain evidence="4">PBTS2</strain>
    </source>
</reference>